<dbReference type="Pfam" id="PF14292">
    <property type="entry name" value="SusE"/>
    <property type="match status" value="1"/>
</dbReference>
<sequence>MKAIFNKLFLFLAASLLFVSCEKDETKVVATEGTSPQLTATQNKQVLTEAQKNDTAVVFSWTKPDFGYSAAVSYSIQFAKKGTNFTPAKTVYLSNVQRKGYTVTELNAIAAEIGLAAFTAGEMEVRVSGEISTEIAAVTSNTATLTVTPYLSEPEYQVIYMVGDATEGGWDNAKGTAMFRDDNDAFIYTFTGRFKAGSLKFLGISGKWAPQWGANAQGGVAFREKDADPDPGSFSVPADGYYTVILNIRNNVFSITPFDASASTTYNSIGLAGVNNNWDDIVPMNTSSFNPHFWHFKYTFATSTTMKFRIASGWSVNWGPAKGHETELRGKGVAGGENLTVPAGTYQVYFDDITGHYVFVKE</sequence>
<feature type="domain" description="SusE outer membrane protein" evidence="1">
    <location>
        <begin position="23"/>
        <end position="127"/>
    </location>
</feature>
<evidence type="ECO:0000313" key="3">
    <source>
        <dbReference type="Proteomes" id="UP000290848"/>
    </source>
</evidence>
<protein>
    <submittedName>
        <fullName evidence="2">SusF/SusE family outer membrane protein</fullName>
    </submittedName>
</protein>
<name>A0A4V1KI87_9SPHI</name>
<evidence type="ECO:0000259" key="1">
    <source>
        <dbReference type="Pfam" id="PF14292"/>
    </source>
</evidence>
<accession>A0A4V1KI87</accession>
<reference evidence="2 3" key="1">
    <citation type="submission" date="2018-12" db="EMBL/GenBank/DDBJ databases">
        <title>The Draft Genome Sequence of the Soil Bacterium Pedobacter tournemirensis R1.</title>
        <authorList>
            <person name="He J."/>
        </authorList>
    </citation>
    <scope>NUCLEOTIDE SEQUENCE [LARGE SCALE GENOMIC DNA]</scope>
    <source>
        <strain evidence="2 3">R1</strain>
    </source>
</reference>
<dbReference type="PROSITE" id="PS51257">
    <property type="entry name" value="PROKAR_LIPOPROTEIN"/>
    <property type="match status" value="1"/>
</dbReference>
<gene>
    <name evidence="2" type="ORF">EKH83_11335</name>
</gene>
<dbReference type="InterPro" id="IPR025970">
    <property type="entry name" value="SusE"/>
</dbReference>
<proteinExistence type="predicted"/>
<dbReference type="Gene3D" id="2.60.40.3620">
    <property type="match status" value="2"/>
</dbReference>
<dbReference type="GO" id="GO:0019867">
    <property type="term" value="C:outer membrane"/>
    <property type="evidence" value="ECO:0007669"/>
    <property type="project" value="InterPro"/>
</dbReference>
<dbReference type="Proteomes" id="UP000290848">
    <property type="component" value="Unassembled WGS sequence"/>
</dbReference>
<dbReference type="RefSeq" id="WP_128769534.1">
    <property type="nucleotide sequence ID" value="NZ_RXOC01000006.1"/>
</dbReference>
<comment type="caution">
    <text evidence="2">The sequence shown here is derived from an EMBL/GenBank/DDBJ whole genome shotgun (WGS) entry which is preliminary data.</text>
</comment>
<evidence type="ECO:0000313" key="2">
    <source>
        <dbReference type="EMBL" id="RXF69832.1"/>
    </source>
</evidence>
<dbReference type="GO" id="GO:2001070">
    <property type="term" value="F:starch binding"/>
    <property type="evidence" value="ECO:0007669"/>
    <property type="project" value="InterPro"/>
</dbReference>
<organism evidence="2 3">
    <name type="scientific">Arcticibacter tournemirensis</name>
    <dbReference type="NCBI Taxonomy" id="699437"/>
    <lineage>
        <taxon>Bacteria</taxon>
        <taxon>Pseudomonadati</taxon>
        <taxon>Bacteroidota</taxon>
        <taxon>Sphingobacteriia</taxon>
        <taxon>Sphingobacteriales</taxon>
        <taxon>Sphingobacteriaceae</taxon>
        <taxon>Arcticibacter</taxon>
    </lineage>
</organism>
<dbReference type="AlphaFoldDB" id="A0A4V1KI87"/>
<dbReference type="EMBL" id="RXOC01000006">
    <property type="protein sequence ID" value="RXF69832.1"/>
    <property type="molecule type" value="Genomic_DNA"/>
</dbReference>